<proteinExistence type="predicted"/>
<accession>A0AAV2C6G9</accession>
<sequence length="125" mass="13770">MRGFPEFYHFSSSTTSTVTYAAFHDEENQTPAAVIKRIPIHSTGTPSDYDGGTILITVHLPKPPLTDTRSAAAAAKIQAAYRAGAIRALYRTISTVDAQAGEIQRQETNNENDVSIKIQWKMAFR</sequence>
<keyword evidence="2" id="KW-1185">Reference proteome</keyword>
<organism evidence="1 2">
    <name type="scientific">Linum trigynum</name>
    <dbReference type="NCBI Taxonomy" id="586398"/>
    <lineage>
        <taxon>Eukaryota</taxon>
        <taxon>Viridiplantae</taxon>
        <taxon>Streptophyta</taxon>
        <taxon>Embryophyta</taxon>
        <taxon>Tracheophyta</taxon>
        <taxon>Spermatophyta</taxon>
        <taxon>Magnoliopsida</taxon>
        <taxon>eudicotyledons</taxon>
        <taxon>Gunneridae</taxon>
        <taxon>Pentapetalae</taxon>
        <taxon>rosids</taxon>
        <taxon>fabids</taxon>
        <taxon>Malpighiales</taxon>
        <taxon>Linaceae</taxon>
        <taxon>Linum</taxon>
    </lineage>
</organism>
<dbReference type="Proteomes" id="UP001497516">
    <property type="component" value="Chromosome 1"/>
</dbReference>
<evidence type="ECO:0000313" key="1">
    <source>
        <dbReference type="EMBL" id="CAL1352164.1"/>
    </source>
</evidence>
<reference evidence="1 2" key="1">
    <citation type="submission" date="2024-04" db="EMBL/GenBank/DDBJ databases">
        <authorList>
            <person name="Fracassetti M."/>
        </authorList>
    </citation>
    <scope>NUCLEOTIDE SEQUENCE [LARGE SCALE GENOMIC DNA]</scope>
</reference>
<gene>
    <name evidence="1" type="ORF">LTRI10_LOCUS155</name>
</gene>
<dbReference type="PROSITE" id="PS50096">
    <property type="entry name" value="IQ"/>
    <property type="match status" value="1"/>
</dbReference>
<evidence type="ECO:0000313" key="2">
    <source>
        <dbReference type="Proteomes" id="UP001497516"/>
    </source>
</evidence>
<protein>
    <submittedName>
        <fullName evidence="1">Uncharacterized protein</fullName>
    </submittedName>
</protein>
<name>A0AAV2C6G9_9ROSI</name>
<dbReference type="AlphaFoldDB" id="A0AAV2C6G9"/>
<dbReference type="EMBL" id="OZ034813">
    <property type="protein sequence ID" value="CAL1352164.1"/>
    <property type="molecule type" value="Genomic_DNA"/>
</dbReference>